<dbReference type="Proteomes" id="UP000001064">
    <property type="component" value="Unassembled WGS sequence"/>
</dbReference>
<dbReference type="InterPro" id="IPR019188">
    <property type="entry name" value="SNAPC1"/>
</dbReference>
<keyword evidence="3" id="KW-1185">Reference proteome</keyword>
<dbReference type="OMA" id="EETIFIH"/>
<dbReference type="PANTHER" id="PTHR15131">
    <property type="entry name" value="SMALL NUCLEAR RNA ACTIVATING COMPLEX, POLYPEPTIDE 1"/>
    <property type="match status" value="1"/>
</dbReference>
<dbReference type="RefSeq" id="XP_003286403.1">
    <property type="nucleotide sequence ID" value="XM_003286355.1"/>
</dbReference>
<evidence type="ECO:0000313" key="3">
    <source>
        <dbReference type="Proteomes" id="UP000001064"/>
    </source>
</evidence>
<feature type="region of interest" description="Disordered" evidence="1">
    <location>
        <begin position="1"/>
        <end position="69"/>
    </location>
</feature>
<feature type="compositionally biased region" description="Low complexity" evidence="1">
    <location>
        <begin position="28"/>
        <end position="52"/>
    </location>
</feature>
<dbReference type="OrthoDB" id="20127at2759"/>
<dbReference type="VEuPathDB" id="AmoebaDB:DICPUDRAFT_46763"/>
<feature type="compositionally biased region" description="Low complexity" evidence="1">
    <location>
        <begin position="11"/>
        <end position="20"/>
    </location>
</feature>
<dbReference type="STRING" id="5786.F0ZG62"/>
<evidence type="ECO:0000256" key="1">
    <source>
        <dbReference type="SAM" id="MobiDB-lite"/>
    </source>
</evidence>
<dbReference type="AlphaFoldDB" id="F0ZG62"/>
<accession>F0ZG62</accession>
<organism evidence="2 3">
    <name type="scientific">Dictyostelium purpureum</name>
    <name type="common">Slime mold</name>
    <dbReference type="NCBI Taxonomy" id="5786"/>
    <lineage>
        <taxon>Eukaryota</taxon>
        <taxon>Amoebozoa</taxon>
        <taxon>Evosea</taxon>
        <taxon>Eumycetozoa</taxon>
        <taxon>Dictyostelia</taxon>
        <taxon>Dictyosteliales</taxon>
        <taxon>Dictyosteliaceae</taxon>
        <taxon>Dictyostelium</taxon>
    </lineage>
</organism>
<sequence>MNSGLKKRKTPSSAPTSPSKDIQNIDITPLTPTQYRPTTTTTSTTTYNSLNTEENSAFENKNTPKQNPSLHEETIFIHEERAKKKEVCYHYFSKPDELLKIIKEIIYQYQQKNVVSFSEFKELWKYKMDTLGPFFESQHIYPDVIHILYYGVLGFTLLDLPINGKVSIIYSLYCLYNCQITNPRVPIIITLNYWETLLQYFEDIKNQTLYEGYQAFRFLRKMGAFVFSATLHPISTMNYFKTNSMQTNQPIIPHEIINNDPIKPLRNIKELKQITEQYNLAKRGPNNTIPESLNLINDNFYNEVFSSIDQNTIDKFAQMIQDRIPGFP</sequence>
<dbReference type="GO" id="GO:0042796">
    <property type="term" value="P:snRNA transcription by RNA polymerase III"/>
    <property type="evidence" value="ECO:0000318"/>
    <property type="project" value="GO_Central"/>
</dbReference>
<dbReference type="GeneID" id="10503818"/>
<dbReference type="GO" id="GO:0043565">
    <property type="term" value="F:sequence-specific DNA binding"/>
    <property type="evidence" value="ECO:0000318"/>
    <property type="project" value="GO_Central"/>
</dbReference>
<dbReference type="GO" id="GO:0019185">
    <property type="term" value="C:snRNA-activating protein complex"/>
    <property type="evidence" value="ECO:0000318"/>
    <property type="project" value="GO_Central"/>
</dbReference>
<gene>
    <name evidence="2" type="ORF">DICPUDRAFT_46763</name>
</gene>
<dbReference type="InParanoid" id="F0ZG62"/>
<dbReference type="PANTHER" id="PTHR15131:SF3">
    <property type="entry name" value="SNRNA-ACTIVATING PROTEIN COMPLEX SUBUNIT 1"/>
    <property type="match status" value="1"/>
</dbReference>
<feature type="compositionally biased region" description="Basic residues" evidence="1">
    <location>
        <begin position="1"/>
        <end position="10"/>
    </location>
</feature>
<dbReference type="EMBL" id="GL871009">
    <property type="protein sequence ID" value="EGC37046.1"/>
    <property type="molecule type" value="Genomic_DNA"/>
</dbReference>
<protein>
    <submittedName>
        <fullName evidence="2">Uncharacterized protein</fullName>
    </submittedName>
</protein>
<dbReference type="GO" id="GO:0042795">
    <property type="term" value="P:snRNA transcription by RNA polymerase II"/>
    <property type="evidence" value="ECO:0000318"/>
    <property type="project" value="GO_Central"/>
</dbReference>
<dbReference type="KEGG" id="dpp:DICPUDRAFT_46763"/>
<dbReference type="eggNOG" id="ENOG502REGG">
    <property type="taxonomic scope" value="Eukaryota"/>
</dbReference>
<name>F0ZG62_DICPU</name>
<reference evidence="3" key="1">
    <citation type="journal article" date="2011" name="Genome Biol.">
        <title>Comparative genomics of the social amoebae Dictyostelium discoideum and Dictyostelium purpureum.</title>
        <authorList>
            <consortium name="US DOE Joint Genome Institute (JGI-PGF)"/>
            <person name="Sucgang R."/>
            <person name="Kuo A."/>
            <person name="Tian X."/>
            <person name="Salerno W."/>
            <person name="Parikh A."/>
            <person name="Feasley C.L."/>
            <person name="Dalin E."/>
            <person name="Tu H."/>
            <person name="Huang E."/>
            <person name="Barry K."/>
            <person name="Lindquist E."/>
            <person name="Shapiro H."/>
            <person name="Bruce D."/>
            <person name="Schmutz J."/>
            <person name="Salamov A."/>
            <person name="Fey P."/>
            <person name="Gaudet P."/>
            <person name="Anjard C."/>
            <person name="Babu M.M."/>
            <person name="Basu S."/>
            <person name="Bushmanova Y."/>
            <person name="van der Wel H."/>
            <person name="Katoh-Kurasawa M."/>
            <person name="Dinh C."/>
            <person name="Coutinho P.M."/>
            <person name="Saito T."/>
            <person name="Elias M."/>
            <person name="Schaap P."/>
            <person name="Kay R.R."/>
            <person name="Henrissat B."/>
            <person name="Eichinger L."/>
            <person name="Rivero F."/>
            <person name="Putnam N.H."/>
            <person name="West C.M."/>
            <person name="Loomis W.F."/>
            <person name="Chisholm R.L."/>
            <person name="Shaulsky G."/>
            <person name="Strassmann J.E."/>
            <person name="Queller D.C."/>
            <person name="Kuspa A."/>
            <person name="Grigoriev I.V."/>
        </authorList>
    </citation>
    <scope>NUCLEOTIDE SEQUENCE [LARGE SCALE GENOMIC DNA]</scope>
    <source>
        <strain evidence="3">QSDP1</strain>
    </source>
</reference>
<feature type="compositionally biased region" description="Polar residues" evidence="1">
    <location>
        <begin position="53"/>
        <end position="69"/>
    </location>
</feature>
<proteinExistence type="predicted"/>
<dbReference type="Pfam" id="PF09808">
    <property type="entry name" value="SNAPC1"/>
    <property type="match status" value="1"/>
</dbReference>
<evidence type="ECO:0000313" key="2">
    <source>
        <dbReference type="EMBL" id="EGC37046.1"/>
    </source>
</evidence>